<evidence type="ECO:0000256" key="7">
    <source>
        <dbReference type="ARBA" id="ARBA00022723"/>
    </source>
</evidence>
<dbReference type="GO" id="GO:0009055">
    <property type="term" value="F:electron transfer activity"/>
    <property type="evidence" value="ECO:0007669"/>
    <property type="project" value="TreeGrafter"/>
</dbReference>
<feature type="transmembrane region" description="Helical" evidence="17">
    <location>
        <begin position="51"/>
        <end position="70"/>
    </location>
</feature>
<feature type="binding site" description="axial binding residue" evidence="16">
    <location>
        <position position="190"/>
    </location>
    <ligand>
        <name>heme b</name>
        <dbReference type="ChEBI" id="CHEBI:60344"/>
        <label>1</label>
    </ligand>
    <ligandPart>
        <name>Fe</name>
        <dbReference type="ChEBI" id="CHEBI:18248"/>
    </ligandPart>
</feature>
<evidence type="ECO:0000256" key="16">
    <source>
        <dbReference type="PIRSR" id="PIRSR603816-1"/>
    </source>
</evidence>
<feature type="binding site" description="axial binding residue" evidence="16">
    <location>
        <position position="208"/>
    </location>
    <ligand>
        <name>heme b</name>
        <dbReference type="ChEBI" id="CHEBI:60344"/>
        <label>1</label>
    </ligand>
    <ligandPart>
        <name>Fe</name>
        <dbReference type="ChEBI" id="CHEBI:18248"/>
    </ligandPart>
</feature>
<dbReference type="Gene3D" id="1.20.950.20">
    <property type="entry name" value="Transmembrane di-heme cytochromes, Chain C"/>
    <property type="match status" value="1"/>
</dbReference>
<dbReference type="InterPro" id="IPR051936">
    <property type="entry name" value="Heme-iron_electron_transfer"/>
</dbReference>
<proteinExistence type="predicted"/>
<dbReference type="GO" id="GO:0046872">
    <property type="term" value="F:metal ion binding"/>
    <property type="evidence" value="ECO:0007669"/>
    <property type="project" value="UniProtKB-KW"/>
</dbReference>
<dbReference type="STRING" id="1400863.BN873_470109"/>
<keyword evidence="3" id="KW-0813">Transport</keyword>
<evidence type="ECO:0000256" key="11">
    <source>
        <dbReference type="ARBA" id="ARBA00023004"/>
    </source>
</evidence>
<evidence type="ECO:0000256" key="10">
    <source>
        <dbReference type="ARBA" id="ARBA00023002"/>
    </source>
</evidence>
<keyword evidence="10 19" id="KW-0560">Oxidoreductase</keyword>
<dbReference type="AlphaFoldDB" id="W6M6Q5"/>
<dbReference type="NCBIfam" id="TIGR00351">
    <property type="entry name" value="narI"/>
    <property type="match status" value="1"/>
</dbReference>
<evidence type="ECO:0000313" key="19">
    <source>
        <dbReference type="EMBL" id="CDI03367.1"/>
    </source>
</evidence>
<evidence type="ECO:0000256" key="8">
    <source>
        <dbReference type="ARBA" id="ARBA00022982"/>
    </source>
</evidence>
<reference evidence="19" key="1">
    <citation type="submission" date="2013-07" db="EMBL/GenBank/DDBJ databases">
        <authorList>
            <person name="McIlroy S."/>
        </authorList>
    </citation>
    <scope>NUCLEOTIDE SEQUENCE [LARGE SCALE GENOMIC DNA]</scope>
    <source>
        <strain evidence="19">Run_A_D11</strain>
    </source>
</reference>
<keyword evidence="11 16" id="KW-0408">Iron</keyword>
<evidence type="ECO:0000256" key="14">
    <source>
        <dbReference type="ARBA" id="ARBA00048294"/>
    </source>
</evidence>
<organism evidence="19 20">
    <name type="scientific">Candidatus Competibacter denitrificans Run_A_D11</name>
    <dbReference type="NCBI Taxonomy" id="1400863"/>
    <lineage>
        <taxon>Bacteria</taxon>
        <taxon>Pseudomonadati</taxon>
        <taxon>Pseudomonadota</taxon>
        <taxon>Gammaproteobacteria</taxon>
        <taxon>Candidatus Competibacteraceae</taxon>
        <taxon>Candidatus Competibacter</taxon>
    </lineage>
</organism>
<dbReference type="GO" id="GO:0019645">
    <property type="term" value="P:anaerobic electron transport chain"/>
    <property type="evidence" value="ECO:0007669"/>
    <property type="project" value="UniProtKB-ARBA"/>
</dbReference>
<dbReference type="SUPFAM" id="SSF103501">
    <property type="entry name" value="Respiratory nitrate reductase 1 gamma chain"/>
    <property type="match status" value="1"/>
</dbReference>
<keyword evidence="4" id="KW-1003">Cell membrane</keyword>
<evidence type="ECO:0000256" key="6">
    <source>
        <dbReference type="ARBA" id="ARBA00022692"/>
    </source>
</evidence>
<feature type="binding site" description="axial binding residue" evidence="16">
    <location>
        <position position="67"/>
    </location>
    <ligand>
        <name>heme b</name>
        <dbReference type="ChEBI" id="CHEBI:60344"/>
        <label>1</label>
    </ligand>
    <ligandPart>
        <name>Fe</name>
        <dbReference type="ChEBI" id="CHEBI:18248"/>
    </ligandPart>
</feature>
<evidence type="ECO:0000256" key="9">
    <source>
        <dbReference type="ARBA" id="ARBA00022989"/>
    </source>
</evidence>
<evidence type="ECO:0000256" key="4">
    <source>
        <dbReference type="ARBA" id="ARBA00022475"/>
    </source>
</evidence>
<feature type="transmembrane region" description="Helical" evidence="17">
    <location>
        <begin position="189"/>
        <end position="210"/>
    </location>
</feature>
<dbReference type="Proteomes" id="UP000035760">
    <property type="component" value="Unassembled WGS sequence"/>
</dbReference>
<feature type="domain" description="NarG-like" evidence="18">
    <location>
        <begin position="7"/>
        <end position="227"/>
    </location>
</feature>
<gene>
    <name evidence="19" type="primary">narI</name>
    <name evidence="19" type="ORF">BN873_470109</name>
</gene>
<sequence length="227" mass="25387">MMSYLETLLFGVYPYLAGAVFLLGSLARFDRDQFTWKAHSSQMLNKENMRLASNLFHVGILLLFAGHFIGLLTSPEIFHAFGVSAGAKQILAIVAGSIAGVMCFIGLTMLIKRRLTDPRVRATSSRMDIFILLLLYAQLILGLITIPVSLMHTDGHNMLNLMGWGRNIVTFDPIDAVASISQVGLLFKLHIFLGITVFLVFPFSRLVHIWSAPVTYPMRAYQVVRQR</sequence>
<keyword evidence="9 17" id="KW-1133">Transmembrane helix</keyword>
<keyword evidence="12" id="KW-0534">Nitrate assimilation</keyword>
<dbReference type="GO" id="GO:0005886">
    <property type="term" value="C:plasma membrane"/>
    <property type="evidence" value="ECO:0007669"/>
    <property type="project" value="UniProtKB-SubCell"/>
</dbReference>
<dbReference type="GO" id="GO:0042128">
    <property type="term" value="P:nitrate assimilation"/>
    <property type="evidence" value="ECO:0007669"/>
    <property type="project" value="UniProtKB-KW"/>
</dbReference>
<evidence type="ECO:0000256" key="12">
    <source>
        <dbReference type="ARBA" id="ARBA00023063"/>
    </source>
</evidence>
<dbReference type="GO" id="GO:0160182">
    <property type="term" value="F:nitrate reductase (quinone) activity"/>
    <property type="evidence" value="ECO:0007669"/>
    <property type="project" value="UniProtKB-EC"/>
</dbReference>
<evidence type="ECO:0000256" key="15">
    <source>
        <dbReference type="ARBA" id="ARBA00063882"/>
    </source>
</evidence>
<dbReference type="Pfam" id="PF02665">
    <property type="entry name" value="Nitrate_red_gam"/>
    <property type="match status" value="1"/>
</dbReference>
<dbReference type="PANTHER" id="PTHR30598">
    <property type="entry name" value="NITRATE REDUCTASE PRIVATE CHAPERONE, REDOX ENZYME MATURATION PROTEIN REMP FAMILY"/>
    <property type="match status" value="1"/>
</dbReference>
<dbReference type="InterPro" id="IPR023234">
    <property type="entry name" value="NarG-like_domain"/>
</dbReference>
<dbReference type="InterPro" id="IPR036197">
    <property type="entry name" value="NarG-like_sf"/>
</dbReference>
<keyword evidence="5 16" id="KW-0349">Heme</keyword>
<dbReference type="PANTHER" id="PTHR30598:SF3">
    <property type="entry name" value="RESPIRATORY NITRATE REDUCTASE 1 GAMMA CHAIN"/>
    <property type="match status" value="1"/>
</dbReference>
<dbReference type="EMBL" id="CBTJ020000055">
    <property type="protein sequence ID" value="CDI03367.1"/>
    <property type="molecule type" value="Genomic_DNA"/>
</dbReference>
<reference evidence="19" key="2">
    <citation type="submission" date="2014-03" db="EMBL/GenBank/DDBJ databases">
        <title>Candidatus Competibacter-lineage genomes retrieved from metagenomes reveal functional metabolic diversity.</title>
        <authorList>
            <person name="McIlroy S.J."/>
            <person name="Albertsen M."/>
            <person name="Andresen E.K."/>
            <person name="Saunders A.M."/>
            <person name="Kristiansen R."/>
            <person name="Stokholm-Bjerregaard M."/>
            <person name="Nielsen K.L."/>
            <person name="Nielsen P.H."/>
        </authorList>
    </citation>
    <scope>NUCLEOTIDE SEQUENCE</scope>
    <source>
        <strain evidence="19">Run_A_D11</strain>
    </source>
</reference>
<keyword evidence="20" id="KW-1185">Reference proteome</keyword>
<evidence type="ECO:0000256" key="3">
    <source>
        <dbReference type="ARBA" id="ARBA00022448"/>
    </source>
</evidence>
<feature type="transmembrane region" description="Helical" evidence="17">
    <location>
        <begin position="12"/>
        <end position="30"/>
    </location>
</feature>
<evidence type="ECO:0000256" key="2">
    <source>
        <dbReference type="ARBA" id="ARBA00012500"/>
    </source>
</evidence>
<feature type="transmembrane region" description="Helical" evidence="17">
    <location>
        <begin position="130"/>
        <end position="152"/>
    </location>
</feature>
<dbReference type="GO" id="GO:0009325">
    <property type="term" value="C:nitrate reductase complex"/>
    <property type="evidence" value="ECO:0007669"/>
    <property type="project" value="InterPro"/>
</dbReference>
<keyword evidence="8" id="KW-0249">Electron transport</keyword>
<evidence type="ECO:0000259" key="18">
    <source>
        <dbReference type="Pfam" id="PF02665"/>
    </source>
</evidence>
<dbReference type="FunFam" id="1.20.950.20:FF:000001">
    <property type="entry name" value="Respiratory nitrate reductase subunit gamma"/>
    <property type="match status" value="1"/>
</dbReference>
<feature type="binding site" description="axial binding residue" evidence="16">
    <location>
        <position position="57"/>
    </location>
    <ligand>
        <name>heme b</name>
        <dbReference type="ChEBI" id="CHEBI:60344"/>
        <label>1</label>
    </ligand>
    <ligandPart>
        <name>Fe</name>
        <dbReference type="ChEBI" id="CHEBI:18248"/>
    </ligandPart>
</feature>
<evidence type="ECO:0000256" key="5">
    <source>
        <dbReference type="ARBA" id="ARBA00022617"/>
    </source>
</evidence>
<keyword evidence="6 17" id="KW-0812">Transmembrane</keyword>
<accession>W6M6Q5</accession>
<dbReference type="GO" id="GO:0020037">
    <property type="term" value="F:heme binding"/>
    <property type="evidence" value="ECO:0007669"/>
    <property type="project" value="TreeGrafter"/>
</dbReference>
<keyword evidence="7" id="KW-0479">Metal-binding</keyword>
<keyword evidence="13 17" id="KW-0472">Membrane</keyword>
<comment type="caution">
    <text evidence="19">The sequence shown here is derived from an EMBL/GenBank/DDBJ whole genome shotgun (WGS) entry which is preliminary data.</text>
</comment>
<comment type="subunit">
    <text evidence="15">Dimer of heterotrimers each composed of an alpha, a beta and a gamma chain. Alpha and beta are catalytic chains; gamma chains are involved in binding the enzyme complex to the cytoplasmic membrane.</text>
</comment>
<evidence type="ECO:0000256" key="13">
    <source>
        <dbReference type="ARBA" id="ARBA00023136"/>
    </source>
</evidence>
<feature type="transmembrane region" description="Helical" evidence="17">
    <location>
        <begin position="90"/>
        <end position="110"/>
    </location>
</feature>
<evidence type="ECO:0000313" key="20">
    <source>
        <dbReference type="Proteomes" id="UP000035760"/>
    </source>
</evidence>
<comment type="subcellular location">
    <subcellularLocation>
        <location evidence="1">Cell membrane</location>
        <topology evidence="1">Multi-pass membrane protein</topology>
    </subcellularLocation>
</comment>
<protein>
    <recommendedName>
        <fullName evidence="2">nitrate reductase (quinone)</fullName>
        <ecNumber evidence="2">1.7.5.1</ecNumber>
    </recommendedName>
</protein>
<dbReference type="EC" id="1.7.5.1" evidence="2"/>
<comment type="catalytic activity">
    <reaction evidence="14">
        <text>nitrate + a quinol = a quinone + nitrite + H2O</text>
        <dbReference type="Rhea" id="RHEA:56144"/>
        <dbReference type="ChEBI" id="CHEBI:15377"/>
        <dbReference type="ChEBI" id="CHEBI:16301"/>
        <dbReference type="ChEBI" id="CHEBI:17632"/>
        <dbReference type="ChEBI" id="CHEBI:24646"/>
        <dbReference type="ChEBI" id="CHEBI:132124"/>
        <dbReference type="EC" id="1.7.5.1"/>
    </reaction>
</comment>
<name>W6M6Q5_9GAMM</name>
<evidence type="ECO:0000256" key="1">
    <source>
        <dbReference type="ARBA" id="ARBA00004651"/>
    </source>
</evidence>
<evidence type="ECO:0000256" key="17">
    <source>
        <dbReference type="SAM" id="Phobius"/>
    </source>
</evidence>
<dbReference type="InterPro" id="IPR003816">
    <property type="entry name" value="Nitrate_red_gam"/>
</dbReference>